<evidence type="ECO:0000313" key="2">
    <source>
        <dbReference type="Proteomes" id="UP000807469"/>
    </source>
</evidence>
<protein>
    <submittedName>
        <fullName evidence="1">Uncharacterized protein</fullName>
    </submittedName>
</protein>
<name>A0A9P6CUN3_9AGAR</name>
<proteinExistence type="predicted"/>
<dbReference type="EMBL" id="MU155450">
    <property type="protein sequence ID" value="KAF9473349.1"/>
    <property type="molecule type" value="Genomic_DNA"/>
</dbReference>
<accession>A0A9P6CUN3</accession>
<keyword evidence="2" id="KW-1185">Reference proteome</keyword>
<dbReference type="Proteomes" id="UP000807469">
    <property type="component" value="Unassembled WGS sequence"/>
</dbReference>
<sequence length="92" mass="10467">MRDLNDRDASTQDQILLKALQEFIVPLLQTEADPVGMRGMDFKGPEAMNLINALKKFVSTVVGRTVREHEVHRKIRIEKNDNKGLYITGALF</sequence>
<feature type="non-terminal residue" evidence="1">
    <location>
        <position position="92"/>
    </location>
</feature>
<gene>
    <name evidence="1" type="ORF">BDN70DRAFT_885940</name>
</gene>
<organism evidence="1 2">
    <name type="scientific">Pholiota conissans</name>
    <dbReference type="NCBI Taxonomy" id="109636"/>
    <lineage>
        <taxon>Eukaryota</taxon>
        <taxon>Fungi</taxon>
        <taxon>Dikarya</taxon>
        <taxon>Basidiomycota</taxon>
        <taxon>Agaricomycotina</taxon>
        <taxon>Agaricomycetes</taxon>
        <taxon>Agaricomycetidae</taxon>
        <taxon>Agaricales</taxon>
        <taxon>Agaricineae</taxon>
        <taxon>Strophariaceae</taxon>
        <taxon>Pholiota</taxon>
    </lineage>
</organism>
<comment type="caution">
    <text evidence="1">The sequence shown here is derived from an EMBL/GenBank/DDBJ whole genome shotgun (WGS) entry which is preliminary data.</text>
</comment>
<dbReference type="AlphaFoldDB" id="A0A9P6CUN3"/>
<evidence type="ECO:0000313" key="1">
    <source>
        <dbReference type="EMBL" id="KAF9473349.1"/>
    </source>
</evidence>
<reference evidence="1" key="1">
    <citation type="submission" date="2020-11" db="EMBL/GenBank/DDBJ databases">
        <authorList>
            <consortium name="DOE Joint Genome Institute"/>
            <person name="Ahrendt S."/>
            <person name="Riley R."/>
            <person name="Andreopoulos W."/>
            <person name="Labutti K."/>
            <person name="Pangilinan J."/>
            <person name="Ruiz-Duenas F.J."/>
            <person name="Barrasa J.M."/>
            <person name="Sanchez-Garcia M."/>
            <person name="Camarero S."/>
            <person name="Miyauchi S."/>
            <person name="Serrano A."/>
            <person name="Linde D."/>
            <person name="Babiker R."/>
            <person name="Drula E."/>
            <person name="Ayuso-Fernandez I."/>
            <person name="Pacheco R."/>
            <person name="Padilla G."/>
            <person name="Ferreira P."/>
            <person name="Barriuso J."/>
            <person name="Kellner H."/>
            <person name="Castanera R."/>
            <person name="Alfaro M."/>
            <person name="Ramirez L."/>
            <person name="Pisabarro A.G."/>
            <person name="Kuo A."/>
            <person name="Tritt A."/>
            <person name="Lipzen A."/>
            <person name="He G."/>
            <person name="Yan M."/>
            <person name="Ng V."/>
            <person name="Cullen D."/>
            <person name="Martin F."/>
            <person name="Rosso M.-N."/>
            <person name="Henrissat B."/>
            <person name="Hibbett D."/>
            <person name="Martinez A.T."/>
            <person name="Grigoriev I.V."/>
        </authorList>
    </citation>
    <scope>NUCLEOTIDE SEQUENCE</scope>
    <source>
        <strain evidence="1">CIRM-BRFM 674</strain>
    </source>
</reference>